<accession>A0A857MMJ4</accession>
<gene>
    <name evidence="3" type="ORF">GII36_01385</name>
</gene>
<protein>
    <recommendedName>
        <fullName evidence="5">Bacterial Ig-like domain-containing protein</fullName>
    </recommendedName>
</protein>
<organism evidence="3 4">
    <name type="scientific">Candidatus Mycosynbacter amalyticus</name>
    <dbReference type="NCBI Taxonomy" id="2665156"/>
    <lineage>
        <taxon>Bacteria</taxon>
        <taxon>Candidatus Saccharimonadota</taxon>
        <taxon>Candidatus Saccharimonadota incertae sedis</taxon>
        <taxon>Candidatus Mycosynbacter</taxon>
    </lineage>
</organism>
<evidence type="ECO:0000256" key="1">
    <source>
        <dbReference type="SAM" id="Phobius"/>
    </source>
</evidence>
<keyword evidence="2" id="KW-0732">Signal</keyword>
<keyword evidence="1" id="KW-0812">Transmembrane</keyword>
<keyword evidence="4" id="KW-1185">Reference proteome</keyword>
<evidence type="ECO:0000313" key="3">
    <source>
        <dbReference type="EMBL" id="QHN42499.1"/>
    </source>
</evidence>
<evidence type="ECO:0008006" key="5">
    <source>
        <dbReference type="Google" id="ProtNLM"/>
    </source>
</evidence>
<dbReference type="Proteomes" id="UP001059824">
    <property type="component" value="Chromosome"/>
</dbReference>
<reference evidence="3" key="1">
    <citation type="journal article" date="2021" name="Nat. Microbiol.">
        <title>Cocultivation of an ultrasmall environmental parasitic bacterium with lytic ability against bacteria associated with wastewater foams.</title>
        <authorList>
            <person name="Batinovic S."/>
            <person name="Rose J.J.A."/>
            <person name="Ratcliffe J."/>
            <person name="Seviour R.J."/>
            <person name="Petrovski S."/>
        </authorList>
    </citation>
    <scope>NUCLEOTIDE SEQUENCE</scope>
    <source>
        <strain evidence="3">JR1</strain>
    </source>
</reference>
<evidence type="ECO:0000256" key="2">
    <source>
        <dbReference type="SAM" id="SignalP"/>
    </source>
</evidence>
<proteinExistence type="predicted"/>
<dbReference type="AlphaFoldDB" id="A0A857MMJ4"/>
<keyword evidence="1" id="KW-0472">Membrane</keyword>
<feature type="signal peptide" evidence="2">
    <location>
        <begin position="1"/>
        <end position="35"/>
    </location>
</feature>
<dbReference type="EMBL" id="CP045921">
    <property type="protein sequence ID" value="QHN42499.1"/>
    <property type="molecule type" value="Genomic_DNA"/>
</dbReference>
<name>A0A857MMJ4_9BACT</name>
<keyword evidence="1" id="KW-1133">Transmembrane helix</keyword>
<dbReference type="KEGG" id="mama:GII36_01385"/>
<feature type="transmembrane region" description="Helical" evidence="1">
    <location>
        <begin position="327"/>
        <end position="348"/>
    </location>
</feature>
<dbReference type="RefSeq" id="WP_260763861.1">
    <property type="nucleotide sequence ID" value="NZ_CP045921.1"/>
</dbReference>
<feature type="chain" id="PRO_5033011866" description="Bacterial Ig-like domain-containing protein" evidence="2">
    <location>
        <begin position="36"/>
        <end position="349"/>
    </location>
</feature>
<sequence>MTKRGGGSHRRRFSILVVSILMLTATFLLPFSAHAEDVTPPEAVEAPLLSFTATDAYLVQATHVSLRAPLGTSAVEFSIGDQRIPGIRETPQTPVQEPATFEIWHPSEQPAASGVMQAHIVGNEDATAQIVLHDLLVPRIAQVGDSLEVHGTTTGSVLPGTTLALTFNGGAPQAVDCTAGCGADTLLATLPLANVVAGEYTAQLQFTDTSGELGSTTSAPATVSWPAKSDIDNVIIPVAKPQVYVDKLEVVPIGSLSTQFSTPVSPKLVEAISSTDSLQLAAAPLESDVKGAATAQSNPLRITSLDTTPNIPVAPSDGGWAVLGIAWYWWASGGLAAWAGVVAARWWLR</sequence>
<evidence type="ECO:0000313" key="4">
    <source>
        <dbReference type="Proteomes" id="UP001059824"/>
    </source>
</evidence>